<dbReference type="InterPro" id="IPR000212">
    <property type="entry name" value="DNA_helicase_UvrD/REP"/>
</dbReference>
<keyword evidence="2 10" id="KW-0378">Hydrolase</keyword>
<dbReference type="Gene3D" id="3.40.50.300">
    <property type="entry name" value="P-loop containing nucleotide triphosphate hydrolases"/>
    <property type="match status" value="3"/>
</dbReference>
<accession>A0A931H1C6</accession>
<dbReference type="PROSITE" id="PS51217">
    <property type="entry name" value="UVRD_HELICASE_CTER"/>
    <property type="match status" value="1"/>
</dbReference>
<dbReference type="GO" id="GO:0033202">
    <property type="term" value="C:DNA helicase complex"/>
    <property type="evidence" value="ECO:0007669"/>
    <property type="project" value="TreeGrafter"/>
</dbReference>
<dbReference type="AlphaFoldDB" id="A0A931H1C6"/>
<sequence>MNAALEAAYQHNGAHVARERFYAIACDPRRSVAVEACAGAGKTWMLVSRILRALLAGTPPHEILAITFTRKAAGEMRERLHDWLADFAVADDAALRRELAMRGVPQASDAEVAALRGLHAALLAIGRPVQIRTFHSWFAALVRNAPLAVLEQLQLPARYELLENDSEAIALVWRRFHVAVSADPAARADFEASVAAHGRFNTQKALLAALAKRVEFVLADAQGAVEPSVLHFTAHSPALAGHAEPEMLVDGEAVRARWHARARALGTQTNKTPQKAAQAIIDAFEIPHLGERAAMLRKGFFVASEDRLTQHLTKFEAAQEAEAELRVLCEAQAQHAAWLHHGRMTRLARVLIREFAQLKRERGWIDMNDVERTAFVMLSDPVLAGWMQERLDARVSQLLIDEFQDTNPLQWQALQSWLSGYAGAGAGAPGLFIVGDPKQSIYRFRRAEPQVFRAAQAFVVQSFEGDLLSCDHTHRNAPAVLAAVNDVMTRAQDAGEYEGFRAHTTQSDASGVVAGLPAIARDQRVPAPGDEGEGLQWRDSLLTPRELPEEKLVALECRQAARWIANGIAAGTPPGDIMVLARRRDRLAAMEEELRELHIPAQQPEKSDLCEAPEVQDITALLDVLVSTTHDLSLARALKSPLFGLGDDALVALAVAARASRDDGPARSWFDLLLSGAVQAPGLESAAAALRRWRPLVDTLPPHDLLEIIYREAGVIEKFGAAAPAPLREPVMARLRALPGAALQVAGARYATPYAFVRALKAGGIQAPAVSAADAVQLLTVHGAKGLEASTVLMLDTDSAPPRADTMGVIVDWPGELPAPRRFSFIASETRLPPCSTVALDVERAAREREELNGLYVAMTRARVRLVLSSVQPHVQNATSWWQRVQPLCATLAAPADVVARGDAGRQGDRFAVRALPVIAAARRAPPATARAPADDTDASRFGQAVHRLLELASGPGAFPPAHLRAVARQFALDDAGARDAAAVARRILEGEGAWAWDSALVDWHANEVPVAHAGAALRLDRLVRRSDSGEWWVLDYKTASRPHDQAVLQDQMRGYRAAVQAAHPGAVVRAAFLTGQGRLVVVE</sequence>
<evidence type="ECO:0000256" key="9">
    <source>
        <dbReference type="ARBA" id="ARBA00048988"/>
    </source>
</evidence>
<dbReference type="GO" id="GO:0000725">
    <property type="term" value="P:recombinational repair"/>
    <property type="evidence" value="ECO:0007669"/>
    <property type="project" value="TreeGrafter"/>
</dbReference>
<evidence type="ECO:0000256" key="6">
    <source>
        <dbReference type="ARBA" id="ARBA00034617"/>
    </source>
</evidence>
<reference evidence="13" key="1">
    <citation type="submission" date="2020-11" db="EMBL/GenBank/DDBJ databases">
        <title>Bacterial whole genome sequence for Caenimonas sp. DR4.4.</title>
        <authorList>
            <person name="Le V."/>
            <person name="Ko S.-R."/>
            <person name="Ahn C.-Y."/>
            <person name="Oh H.-M."/>
        </authorList>
    </citation>
    <scope>NUCLEOTIDE SEQUENCE</scope>
    <source>
        <strain evidence="13">DR4.4</strain>
    </source>
</reference>
<dbReference type="SUPFAM" id="SSF52540">
    <property type="entry name" value="P-loop containing nucleoside triphosphate hydrolases"/>
    <property type="match status" value="1"/>
</dbReference>
<dbReference type="PROSITE" id="PS51198">
    <property type="entry name" value="UVRD_HELICASE_ATP_BIND"/>
    <property type="match status" value="1"/>
</dbReference>
<dbReference type="Pfam" id="PF12705">
    <property type="entry name" value="PDDEXK_1"/>
    <property type="match status" value="1"/>
</dbReference>
<comment type="caution">
    <text evidence="13">The sequence shown here is derived from an EMBL/GenBank/DDBJ whole genome shotgun (WGS) entry which is preliminary data.</text>
</comment>
<comment type="catalytic activity">
    <reaction evidence="6">
        <text>Couples ATP hydrolysis with the unwinding of duplex DNA by translocating in the 3'-5' direction.</text>
        <dbReference type="EC" id="5.6.2.4"/>
    </reaction>
</comment>
<keyword evidence="3 10" id="KW-0347">Helicase</keyword>
<evidence type="ECO:0000256" key="3">
    <source>
        <dbReference type="ARBA" id="ARBA00022806"/>
    </source>
</evidence>
<evidence type="ECO:0000256" key="1">
    <source>
        <dbReference type="ARBA" id="ARBA00022741"/>
    </source>
</evidence>
<evidence type="ECO:0000256" key="8">
    <source>
        <dbReference type="ARBA" id="ARBA00034923"/>
    </source>
</evidence>
<dbReference type="Gene3D" id="1.10.486.10">
    <property type="entry name" value="PCRA, domain 4"/>
    <property type="match status" value="1"/>
</dbReference>
<keyword evidence="4 10" id="KW-0067">ATP-binding</keyword>
<evidence type="ECO:0000256" key="2">
    <source>
        <dbReference type="ARBA" id="ARBA00022801"/>
    </source>
</evidence>
<feature type="domain" description="UvrD-like helicase C-terminal" evidence="12">
    <location>
        <begin position="521"/>
        <end position="786"/>
    </location>
</feature>
<dbReference type="EMBL" id="JADWYS010000001">
    <property type="protein sequence ID" value="MBG9386751.1"/>
    <property type="molecule type" value="Genomic_DNA"/>
</dbReference>
<dbReference type="PANTHER" id="PTHR11070:SF2">
    <property type="entry name" value="ATP-DEPENDENT DNA HELICASE SRS2"/>
    <property type="match status" value="1"/>
</dbReference>
<dbReference type="Pfam" id="PF13361">
    <property type="entry name" value="UvrD_C"/>
    <property type="match status" value="2"/>
</dbReference>
<dbReference type="InterPro" id="IPR014017">
    <property type="entry name" value="DNA_helicase_UvrD-like_C"/>
</dbReference>
<dbReference type="GO" id="GO:0005829">
    <property type="term" value="C:cytosol"/>
    <property type="evidence" value="ECO:0007669"/>
    <property type="project" value="TreeGrafter"/>
</dbReference>
<evidence type="ECO:0000313" key="14">
    <source>
        <dbReference type="Proteomes" id="UP000651050"/>
    </source>
</evidence>
<dbReference type="InterPro" id="IPR014016">
    <property type="entry name" value="UvrD-like_ATP-bd"/>
</dbReference>
<dbReference type="GO" id="GO:0043138">
    <property type="term" value="F:3'-5' DNA helicase activity"/>
    <property type="evidence" value="ECO:0007669"/>
    <property type="project" value="UniProtKB-EC"/>
</dbReference>
<dbReference type="Pfam" id="PF00580">
    <property type="entry name" value="UvrD-helicase"/>
    <property type="match status" value="1"/>
</dbReference>
<evidence type="ECO:0000256" key="7">
    <source>
        <dbReference type="ARBA" id="ARBA00034808"/>
    </source>
</evidence>
<feature type="domain" description="UvrD-like helicase ATP-binding" evidence="11">
    <location>
        <begin position="15"/>
        <end position="477"/>
    </location>
</feature>
<dbReference type="InterPro" id="IPR038726">
    <property type="entry name" value="PDDEXK_AddAB-type"/>
</dbReference>
<protein>
    <recommendedName>
        <fullName evidence="7">DNA 3'-5' helicase</fullName>
        <ecNumber evidence="7">5.6.2.4</ecNumber>
    </recommendedName>
    <alternativeName>
        <fullName evidence="8">DNA 3'-5' helicase II</fullName>
    </alternativeName>
</protein>
<dbReference type="EC" id="5.6.2.4" evidence="7"/>
<keyword evidence="1 10" id="KW-0547">Nucleotide-binding</keyword>
<evidence type="ECO:0000256" key="5">
    <source>
        <dbReference type="ARBA" id="ARBA00023235"/>
    </source>
</evidence>
<gene>
    <name evidence="13" type="ORF">I5803_01830</name>
</gene>
<dbReference type="Proteomes" id="UP000651050">
    <property type="component" value="Unassembled WGS sequence"/>
</dbReference>
<organism evidence="13 14">
    <name type="scientific">Caenimonas aquaedulcis</name>
    <dbReference type="NCBI Taxonomy" id="2793270"/>
    <lineage>
        <taxon>Bacteria</taxon>
        <taxon>Pseudomonadati</taxon>
        <taxon>Pseudomonadota</taxon>
        <taxon>Betaproteobacteria</taxon>
        <taxon>Burkholderiales</taxon>
        <taxon>Comamonadaceae</taxon>
        <taxon>Caenimonas</taxon>
    </lineage>
</organism>
<evidence type="ECO:0000259" key="11">
    <source>
        <dbReference type="PROSITE" id="PS51198"/>
    </source>
</evidence>
<comment type="catalytic activity">
    <reaction evidence="9">
        <text>ATP + H2O = ADP + phosphate + H(+)</text>
        <dbReference type="Rhea" id="RHEA:13065"/>
        <dbReference type="ChEBI" id="CHEBI:15377"/>
        <dbReference type="ChEBI" id="CHEBI:15378"/>
        <dbReference type="ChEBI" id="CHEBI:30616"/>
        <dbReference type="ChEBI" id="CHEBI:43474"/>
        <dbReference type="ChEBI" id="CHEBI:456216"/>
        <dbReference type="EC" id="5.6.2.4"/>
    </reaction>
</comment>
<evidence type="ECO:0000259" key="12">
    <source>
        <dbReference type="PROSITE" id="PS51217"/>
    </source>
</evidence>
<dbReference type="InterPro" id="IPR027417">
    <property type="entry name" value="P-loop_NTPase"/>
</dbReference>
<name>A0A931H1C6_9BURK</name>
<dbReference type="GO" id="GO:0003677">
    <property type="term" value="F:DNA binding"/>
    <property type="evidence" value="ECO:0007669"/>
    <property type="project" value="InterPro"/>
</dbReference>
<evidence type="ECO:0000313" key="13">
    <source>
        <dbReference type="EMBL" id="MBG9386751.1"/>
    </source>
</evidence>
<keyword evidence="5" id="KW-0413">Isomerase</keyword>
<evidence type="ECO:0000256" key="10">
    <source>
        <dbReference type="PROSITE-ProRule" id="PRU00560"/>
    </source>
</evidence>
<feature type="binding site" evidence="10">
    <location>
        <begin position="36"/>
        <end position="43"/>
    </location>
    <ligand>
        <name>ATP</name>
        <dbReference type="ChEBI" id="CHEBI:30616"/>
    </ligand>
</feature>
<dbReference type="GO" id="GO:0016787">
    <property type="term" value="F:hydrolase activity"/>
    <property type="evidence" value="ECO:0007669"/>
    <property type="project" value="UniProtKB-UniRule"/>
</dbReference>
<proteinExistence type="predicted"/>
<evidence type="ECO:0000256" key="4">
    <source>
        <dbReference type="ARBA" id="ARBA00022840"/>
    </source>
</evidence>
<dbReference type="RefSeq" id="WP_196984718.1">
    <property type="nucleotide sequence ID" value="NZ_JADWYS010000001.1"/>
</dbReference>
<keyword evidence="14" id="KW-1185">Reference proteome</keyword>
<dbReference type="PANTHER" id="PTHR11070">
    <property type="entry name" value="UVRD / RECB / PCRA DNA HELICASE FAMILY MEMBER"/>
    <property type="match status" value="1"/>
</dbReference>
<dbReference type="GO" id="GO:0005524">
    <property type="term" value="F:ATP binding"/>
    <property type="evidence" value="ECO:0007669"/>
    <property type="project" value="UniProtKB-UniRule"/>
</dbReference>